<dbReference type="EMBL" id="DXCX01000015">
    <property type="protein sequence ID" value="HIY72596.1"/>
    <property type="molecule type" value="Genomic_DNA"/>
</dbReference>
<reference evidence="2" key="1">
    <citation type="journal article" date="2021" name="PeerJ">
        <title>Extensive microbial diversity within the chicken gut microbiome revealed by metagenomics and culture.</title>
        <authorList>
            <person name="Gilroy R."/>
            <person name="Ravi A."/>
            <person name="Getino M."/>
            <person name="Pursley I."/>
            <person name="Horton D.L."/>
            <person name="Alikhan N.F."/>
            <person name="Baker D."/>
            <person name="Gharbi K."/>
            <person name="Hall N."/>
            <person name="Watson M."/>
            <person name="Adriaenssens E.M."/>
            <person name="Foster-Nyarko E."/>
            <person name="Jarju S."/>
            <person name="Secka A."/>
            <person name="Antonio M."/>
            <person name="Oren A."/>
            <person name="Chaudhuri R.R."/>
            <person name="La Ragione R."/>
            <person name="Hildebrand F."/>
            <person name="Pallen M.J."/>
        </authorList>
    </citation>
    <scope>NUCLEOTIDE SEQUENCE</scope>
    <source>
        <strain evidence="2">CHK33-7979</strain>
    </source>
</reference>
<evidence type="ECO:0000256" key="1">
    <source>
        <dbReference type="SAM" id="Phobius"/>
    </source>
</evidence>
<organism evidence="2 3">
    <name type="scientific">Candidatus Intestinimonas merdavium</name>
    <dbReference type="NCBI Taxonomy" id="2838622"/>
    <lineage>
        <taxon>Bacteria</taxon>
        <taxon>Bacillati</taxon>
        <taxon>Bacillota</taxon>
        <taxon>Clostridia</taxon>
        <taxon>Eubacteriales</taxon>
        <taxon>Intestinimonas</taxon>
    </lineage>
</organism>
<keyword evidence="1" id="KW-0472">Membrane</keyword>
<gene>
    <name evidence="2" type="ORF">H9826_01295</name>
</gene>
<proteinExistence type="predicted"/>
<keyword evidence="1" id="KW-1133">Transmembrane helix</keyword>
<dbReference type="Proteomes" id="UP000886824">
    <property type="component" value="Unassembled WGS sequence"/>
</dbReference>
<feature type="transmembrane region" description="Helical" evidence="1">
    <location>
        <begin position="6"/>
        <end position="26"/>
    </location>
</feature>
<keyword evidence="1" id="KW-0812">Transmembrane</keyword>
<evidence type="ECO:0000313" key="2">
    <source>
        <dbReference type="EMBL" id="HIY72596.1"/>
    </source>
</evidence>
<comment type="caution">
    <text evidence="2">The sequence shown here is derived from an EMBL/GenBank/DDBJ whole genome shotgun (WGS) entry which is preliminary data.</text>
</comment>
<dbReference type="AlphaFoldDB" id="A0A9D2CC85"/>
<name>A0A9D2CC85_9FIRM</name>
<accession>A0A9D2CC85</accession>
<protein>
    <submittedName>
        <fullName evidence="2">Uncharacterized protein</fullName>
    </submittedName>
</protein>
<evidence type="ECO:0000313" key="3">
    <source>
        <dbReference type="Proteomes" id="UP000886824"/>
    </source>
</evidence>
<reference evidence="2" key="2">
    <citation type="submission" date="2021-04" db="EMBL/GenBank/DDBJ databases">
        <authorList>
            <person name="Gilroy R."/>
        </authorList>
    </citation>
    <scope>NUCLEOTIDE SEQUENCE</scope>
    <source>
        <strain evidence="2">CHK33-7979</strain>
    </source>
</reference>
<sequence length="170" mass="19328">MPDGKTIYLITAFVCIILVFIFQEILTKRRRIAERDMEAVRQVVRTLVPDGTGLITAYARFVSTEDDNGRCAVAFKPGVLYVIPLRFTGGALGHETPMLFTPDDLSQVKREAGRVQLYDLAGDFLFSLEVLADNRRDVPREPCSIRQKKEAKAFQRFLKEFEEQTNITPV</sequence>